<protein>
    <submittedName>
        <fullName evidence="2">Uncharacterized protein</fullName>
    </submittedName>
</protein>
<feature type="compositionally biased region" description="Low complexity" evidence="1">
    <location>
        <begin position="18"/>
        <end position="30"/>
    </location>
</feature>
<sequence>MQPKRTCTGGAPPRRKVSAASTPSAEEASA</sequence>
<evidence type="ECO:0000313" key="2">
    <source>
        <dbReference type="EMBL" id="JAE38917.1"/>
    </source>
</evidence>
<dbReference type="AlphaFoldDB" id="A0A0A9HQA3"/>
<dbReference type="EMBL" id="GBRH01158979">
    <property type="protein sequence ID" value="JAE38917.1"/>
    <property type="molecule type" value="Transcribed_RNA"/>
</dbReference>
<evidence type="ECO:0000256" key="1">
    <source>
        <dbReference type="SAM" id="MobiDB-lite"/>
    </source>
</evidence>
<reference evidence="2" key="2">
    <citation type="journal article" date="2015" name="Data Brief">
        <title>Shoot transcriptome of the giant reed, Arundo donax.</title>
        <authorList>
            <person name="Barrero R.A."/>
            <person name="Guerrero F.D."/>
            <person name="Moolhuijzen P."/>
            <person name="Goolsby J.A."/>
            <person name="Tidwell J."/>
            <person name="Bellgard S.E."/>
            <person name="Bellgard M.I."/>
        </authorList>
    </citation>
    <scope>NUCLEOTIDE SEQUENCE</scope>
    <source>
        <tissue evidence="2">Shoot tissue taken approximately 20 cm above the soil surface</tissue>
    </source>
</reference>
<feature type="region of interest" description="Disordered" evidence="1">
    <location>
        <begin position="1"/>
        <end position="30"/>
    </location>
</feature>
<proteinExistence type="predicted"/>
<organism evidence="2">
    <name type="scientific">Arundo donax</name>
    <name type="common">Giant reed</name>
    <name type="synonym">Donax arundinaceus</name>
    <dbReference type="NCBI Taxonomy" id="35708"/>
    <lineage>
        <taxon>Eukaryota</taxon>
        <taxon>Viridiplantae</taxon>
        <taxon>Streptophyta</taxon>
        <taxon>Embryophyta</taxon>
        <taxon>Tracheophyta</taxon>
        <taxon>Spermatophyta</taxon>
        <taxon>Magnoliopsida</taxon>
        <taxon>Liliopsida</taxon>
        <taxon>Poales</taxon>
        <taxon>Poaceae</taxon>
        <taxon>PACMAD clade</taxon>
        <taxon>Arundinoideae</taxon>
        <taxon>Arundineae</taxon>
        <taxon>Arundo</taxon>
    </lineage>
</organism>
<name>A0A0A9HQA3_ARUDO</name>
<accession>A0A0A9HQA3</accession>
<reference evidence="2" key="1">
    <citation type="submission" date="2014-09" db="EMBL/GenBank/DDBJ databases">
        <authorList>
            <person name="Magalhaes I.L.F."/>
            <person name="Oliveira U."/>
            <person name="Santos F.R."/>
            <person name="Vidigal T.H.D.A."/>
            <person name="Brescovit A.D."/>
            <person name="Santos A.J."/>
        </authorList>
    </citation>
    <scope>NUCLEOTIDE SEQUENCE</scope>
    <source>
        <tissue evidence="2">Shoot tissue taken approximately 20 cm above the soil surface</tissue>
    </source>
</reference>